<dbReference type="Pfam" id="PF13966">
    <property type="entry name" value="zf-RVT"/>
    <property type="match status" value="1"/>
</dbReference>
<dbReference type="InterPro" id="IPR026960">
    <property type="entry name" value="RVT-Znf"/>
</dbReference>
<reference evidence="3 4" key="1">
    <citation type="journal article" date="2024" name="G3 (Bethesda)">
        <title>Genome assembly of Hibiscus sabdariffa L. provides insights into metabolisms of medicinal natural products.</title>
        <authorList>
            <person name="Kim T."/>
        </authorList>
    </citation>
    <scope>NUCLEOTIDE SEQUENCE [LARGE SCALE GENOMIC DNA]</scope>
    <source>
        <strain evidence="3">TK-2024</strain>
        <tissue evidence="3">Old leaves</tissue>
    </source>
</reference>
<evidence type="ECO:0000259" key="1">
    <source>
        <dbReference type="Pfam" id="PF13456"/>
    </source>
</evidence>
<dbReference type="InterPro" id="IPR052929">
    <property type="entry name" value="RNase_H-like_EbsB-rel"/>
</dbReference>
<dbReference type="SUPFAM" id="SSF53098">
    <property type="entry name" value="Ribonuclease H-like"/>
    <property type="match status" value="1"/>
</dbReference>
<accession>A0ABR2SZ47</accession>
<dbReference type="InterPro" id="IPR012337">
    <property type="entry name" value="RNaseH-like_sf"/>
</dbReference>
<feature type="domain" description="RNase H type-1" evidence="1">
    <location>
        <begin position="249"/>
        <end position="369"/>
    </location>
</feature>
<dbReference type="CDD" id="cd06222">
    <property type="entry name" value="RNase_H_like"/>
    <property type="match status" value="1"/>
</dbReference>
<proteinExistence type="predicted"/>
<evidence type="ECO:0000259" key="2">
    <source>
        <dbReference type="Pfam" id="PF13966"/>
    </source>
</evidence>
<gene>
    <name evidence="3" type="ORF">V6N11_031950</name>
</gene>
<dbReference type="Proteomes" id="UP001396334">
    <property type="component" value="Unassembled WGS sequence"/>
</dbReference>
<organism evidence="3 4">
    <name type="scientific">Hibiscus sabdariffa</name>
    <name type="common">roselle</name>
    <dbReference type="NCBI Taxonomy" id="183260"/>
    <lineage>
        <taxon>Eukaryota</taxon>
        <taxon>Viridiplantae</taxon>
        <taxon>Streptophyta</taxon>
        <taxon>Embryophyta</taxon>
        <taxon>Tracheophyta</taxon>
        <taxon>Spermatophyta</taxon>
        <taxon>Magnoliopsida</taxon>
        <taxon>eudicotyledons</taxon>
        <taxon>Gunneridae</taxon>
        <taxon>Pentapetalae</taxon>
        <taxon>rosids</taxon>
        <taxon>malvids</taxon>
        <taxon>Malvales</taxon>
        <taxon>Malvaceae</taxon>
        <taxon>Malvoideae</taxon>
        <taxon>Hibiscus</taxon>
    </lineage>
</organism>
<name>A0ABR2SZ47_9ROSI</name>
<dbReference type="InterPro" id="IPR002156">
    <property type="entry name" value="RNaseH_domain"/>
</dbReference>
<dbReference type="PANTHER" id="PTHR47074">
    <property type="entry name" value="BNAC02G40300D PROTEIN"/>
    <property type="match status" value="1"/>
</dbReference>
<evidence type="ECO:0000313" key="4">
    <source>
        <dbReference type="Proteomes" id="UP001396334"/>
    </source>
</evidence>
<comment type="caution">
    <text evidence="3">The sequence shown here is derived from an EMBL/GenBank/DDBJ whole genome shotgun (WGS) entry which is preliminary data.</text>
</comment>
<dbReference type="InterPro" id="IPR036397">
    <property type="entry name" value="RNaseH_sf"/>
</dbReference>
<sequence>MSYTVVSDLIDADSCAWKFDVLDRLFDAEVRDRICCIPLSHSGLRDEIIWRCDQSGAYSVKSGYKLLRNGCSAAQSNLVSRFYKQLWAVNLPPKLKITMWRVANKFIPTFASLRSKRLNVNDVCPLCQSSSETLEHLLRDCYFVLELHNALDVSISQSADTDDWFTWLAVLFCSLNESVKMRLIVSYWAVWFTRNKVVHENVVPSVSECVAFCRSFLADCGSFPTDARANTAHQPVAWEAPPVNVFKFNFDAAYDLQGKRTMVGVIGRDNAGNIVASCVAPFSNVADVLVAESLACLQAVRYAKDLGFRRVIFEGDSLTVVKKINEGRLERSVTAPLIYDIRVAAKDFDSVSFTFARSDANRAAHTLARDYRSQQSPYFWIEEAPAGATVAANLDRSKLVSA</sequence>
<dbReference type="PANTHER" id="PTHR47074:SF61">
    <property type="entry name" value="RNASE H TYPE-1 DOMAIN-CONTAINING PROTEIN"/>
    <property type="match status" value="1"/>
</dbReference>
<dbReference type="Pfam" id="PF13456">
    <property type="entry name" value="RVT_3"/>
    <property type="match status" value="1"/>
</dbReference>
<feature type="domain" description="Reverse transcriptase zinc-binding" evidence="2">
    <location>
        <begin position="58"/>
        <end position="145"/>
    </location>
</feature>
<dbReference type="Gene3D" id="3.30.420.10">
    <property type="entry name" value="Ribonuclease H-like superfamily/Ribonuclease H"/>
    <property type="match status" value="1"/>
</dbReference>
<keyword evidence="4" id="KW-1185">Reference proteome</keyword>
<protein>
    <submittedName>
        <fullName evidence="3">Uncharacterized protein</fullName>
    </submittedName>
</protein>
<evidence type="ECO:0000313" key="3">
    <source>
        <dbReference type="EMBL" id="KAK9030525.1"/>
    </source>
</evidence>
<dbReference type="InterPro" id="IPR044730">
    <property type="entry name" value="RNase_H-like_dom_plant"/>
</dbReference>
<dbReference type="EMBL" id="JBBPBN010000010">
    <property type="protein sequence ID" value="KAK9030525.1"/>
    <property type="molecule type" value="Genomic_DNA"/>
</dbReference>